<dbReference type="PANTHER" id="PTHR12092:SF16">
    <property type="entry name" value="PH DOMAIN-CONTAINING PROTEIN"/>
    <property type="match status" value="1"/>
</dbReference>
<dbReference type="SMART" id="SM00239">
    <property type="entry name" value="C2"/>
    <property type="match status" value="1"/>
</dbReference>
<feature type="compositionally biased region" description="Gly residues" evidence="2">
    <location>
        <begin position="1404"/>
        <end position="1416"/>
    </location>
</feature>
<dbReference type="InterPro" id="IPR000008">
    <property type="entry name" value="C2_dom"/>
</dbReference>
<dbReference type="OrthoDB" id="185175at2759"/>
<dbReference type="PROSITE" id="PS50003">
    <property type="entry name" value="PH_DOMAIN"/>
    <property type="match status" value="1"/>
</dbReference>
<dbReference type="Pfam" id="PF00169">
    <property type="entry name" value="PH"/>
    <property type="match status" value="1"/>
</dbReference>
<keyword evidence="1" id="KW-0175">Coiled coil</keyword>
<evidence type="ECO:0000259" key="5">
    <source>
        <dbReference type="PROSITE" id="PS50106"/>
    </source>
</evidence>
<dbReference type="SMART" id="SM00228">
    <property type="entry name" value="PDZ"/>
    <property type="match status" value="2"/>
</dbReference>
<feature type="region of interest" description="Disordered" evidence="2">
    <location>
        <begin position="1258"/>
        <end position="1428"/>
    </location>
</feature>
<feature type="coiled-coil region" evidence="1">
    <location>
        <begin position="601"/>
        <end position="703"/>
    </location>
</feature>
<evidence type="ECO:0000256" key="2">
    <source>
        <dbReference type="SAM" id="MobiDB-lite"/>
    </source>
</evidence>
<evidence type="ECO:0000313" key="6">
    <source>
        <dbReference type="EMBL" id="KAG7389637.1"/>
    </source>
</evidence>
<dbReference type="InterPro" id="IPR001849">
    <property type="entry name" value="PH_domain"/>
</dbReference>
<dbReference type="PANTHER" id="PTHR12092">
    <property type="entry name" value="PLECKSTRIN"/>
    <property type="match status" value="1"/>
</dbReference>
<reference evidence="6" key="1">
    <citation type="submission" date="2021-02" db="EMBL/GenBank/DDBJ databases">
        <authorList>
            <person name="Palmer J.M."/>
        </authorList>
    </citation>
    <scope>NUCLEOTIDE SEQUENCE</scope>
    <source>
        <strain evidence="6">SCRP734</strain>
    </source>
</reference>
<feature type="domain" description="C2" evidence="4">
    <location>
        <begin position="442"/>
        <end position="557"/>
    </location>
</feature>
<dbReference type="FunFam" id="2.30.29.30:FF:000440">
    <property type="entry name" value="Uncharacterized protein"/>
    <property type="match status" value="1"/>
</dbReference>
<name>A0A8T1W7Z4_9STRA</name>
<dbReference type="SMART" id="SM00233">
    <property type="entry name" value="PH"/>
    <property type="match status" value="1"/>
</dbReference>
<dbReference type="InterPro" id="IPR001478">
    <property type="entry name" value="PDZ"/>
</dbReference>
<keyword evidence="7" id="KW-1185">Reference proteome</keyword>
<dbReference type="PROSITE" id="PS50106">
    <property type="entry name" value="PDZ"/>
    <property type="match status" value="1"/>
</dbReference>
<evidence type="ECO:0000259" key="4">
    <source>
        <dbReference type="PROSITE" id="PS50004"/>
    </source>
</evidence>
<accession>A0A8T1W7Z4</accession>
<feature type="compositionally biased region" description="Basic and acidic residues" evidence="2">
    <location>
        <begin position="1277"/>
        <end position="1289"/>
    </location>
</feature>
<evidence type="ECO:0000259" key="3">
    <source>
        <dbReference type="PROSITE" id="PS50003"/>
    </source>
</evidence>
<dbReference type="Pfam" id="PF00168">
    <property type="entry name" value="C2"/>
    <property type="match status" value="1"/>
</dbReference>
<proteinExistence type="predicted"/>
<dbReference type="PROSITE" id="PS50004">
    <property type="entry name" value="C2"/>
    <property type="match status" value="1"/>
</dbReference>
<sequence>MAWTCTACEFAANEEGQEACVACGSERPEEEEQQQEVAAEAAKESGGEREVVVIELPAKEKLGVKLMPPKDGVIDHGLAIDNINNPLLENKVQAGDLIVAIGGQNVDGMGFSDAIDLIRKMPRPLAISFEIDEVRRQEVVREKFQLNKDNDLDTQLTTYAVVFDNGPMGLNLEEAVRYGIDGAVVRALKGQAKTSGMISIGDIVYKVNETDVLCMPYLEVMNVLRLATAPKTLQFVPKDKLADVQRVNSRHSESFRLRESTSHVKQKLMNNPRMVKDDGNDGDDNQSIAQLILDNQAATIKKGRMYKQGRVMRNWKSRYFVLSVSKMEYFKSPSSTTSRGEMSFLNHRCTVRSLPGTGDVVCRSPNVTAEYLLELRVDDRRMVMACTSESDKKGWMDAVKLAIDASKTVNRTQSLGESLREAKALRTQRTESISMDGTFLDRNAGGRLSQFNYEAFSTPVVHVGVLSATNLTKSGSSVNAICEVTVGAETFKTSVVKNQRSPVWKQDNSASFEAPSDDMVVEIRIFDEHLFRATELIATLSIPLKSLPNMQKSTKKYPLALGSRSAGAVLTLSLEYVNKQKAYEEDQERGRLGDDLNSNGMMNERDEMVKIKAEAQMAADEATHHAARAQEEAHMLLEQSRQKAEAAMSAAREEQREGKAAVEKAMAEAARAKEEAEMQLAEARRAQEEAQKLIEANRRIQESDVQGPSIYGVYRRMIQDGHSNEDVKKKMQEDGVEEMDIQAFFDGINSYDEKIRTLQAEVEKLKRSRSVRQKEEPRAQDMLANLDISDDQVKLLRRLLKLEKQLQQAGIAVAADIPYEEAMAKVQEISKRMQEIGSADVTHPDPAIQKQLREEYYRLEQDMEKYNTALMLTDEYAAEEARKEREWEEENYDENVKALKAIRRMMPVEVKKMSEADLQTVKSPTGKTLPRDIARKWKRTNVLELIRLDPADIAKNHPSLLENLRVTGLSVTERRALHMHLRGVAETWKSQQGEEMTKKKYEWFKSLKETFKTVVNSYNKHVKQYGPEDNHPYATRDDPDIGCPMIGKQCPIKANKNPAYDQDLGYPDGDVYMESTVQKGNPDDAGARALAEAQELARAKLANSRADALKKHYRNVRLVAEANGACELIDTSLDQIENRQLLWFQARLKRRLERTETAATIKVELAEFGELVNEIRLVSLKFAERSGMNLSGKRDASRDAKDTRSTIECGLILMYCEAVADCFDGMDERMDEVKASDKRLRSAIPVIRGLLKDLGEKSRSTLSSLDKGPPATRRVKPRTEIMKEAKEKNQSAAAPAASEAAEEAGPSPGGRAPHPLMAARGRGRSGRAGGRDGLFSAIKGRGGRGGDDGGPPVDFLASIRGRGRGKPGGPGRGDLFSAIKSRGGGGDDGGRGGRGGDLMSAIRGRGGGGGMPGGRGDLMSAIASRKKE</sequence>
<dbReference type="Proteomes" id="UP000694044">
    <property type="component" value="Unassembled WGS sequence"/>
</dbReference>
<feature type="domain" description="PH" evidence="3">
    <location>
        <begin position="298"/>
        <end position="404"/>
    </location>
</feature>
<dbReference type="InterPro" id="IPR037370">
    <property type="entry name" value="Pleckstrin"/>
</dbReference>
<comment type="caution">
    <text evidence="6">The sequence shown here is derived from an EMBL/GenBank/DDBJ whole genome shotgun (WGS) entry which is preliminary data.</text>
</comment>
<feature type="domain" description="PDZ" evidence="5">
    <location>
        <begin position="51"/>
        <end position="133"/>
    </location>
</feature>
<evidence type="ECO:0000256" key="1">
    <source>
        <dbReference type="SAM" id="Coils"/>
    </source>
</evidence>
<gene>
    <name evidence="6" type="ORF">PHYPSEUDO_010034</name>
</gene>
<organism evidence="6 7">
    <name type="scientific">Phytophthora pseudosyringae</name>
    <dbReference type="NCBI Taxonomy" id="221518"/>
    <lineage>
        <taxon>Eukaryota</taxon>
        <taxon>Sar</taxon>
        <taxon>Stramenopiles</taxon>
        <taxon>Oomycota</taxon>
        <taxon>Peronosporomycetes</taxon>
        <taxon>Peronosporales</taxon>
        <taxon>Peronosporaceae</taxon>
        <taxon>Phytophthora</taxon>
    </lineage>
</organism>
<dbReference type="CDD" id="cd00030">
    <property type="entry name" value="C2"/>
    <property type="match status" value="1"/>
</dbReference>
<dbReference type="GO" id="GO:0030036">
    <property type="term" value="P:actin cytoskeleton organization"/>
    <property type="evidence" value="ECO:0007669"/>
    <property type="project" value="TreeGrafter"/>
</dbReference>
<protein>
    <submittedName>
        <fullName evidence="6">Uncharacterized protein</fullName>
    </submittedName>
</protein>
<feature type="compositionally biased region" description="Low complexity" evidence="2">
    <location>
        <begin position="1291"/>
        <end position="1310"/>
    </location>
</feature>
<dbReference type="EMBL" id="JAGDFM010000042">
    <property type="protein sequence ID" value="KAG7389637.1"/>
    <property type="molecule type" value="Genomic_DNA"/>
</dbReference>
<evidence type="ECO:0000313" key="7">
    <source>
        <dbReference type="Proteomes" id="UP000694044"/>
    </source>
</evidence>
<dbReference type="CDD" id="cd00136">
    <property type="entry name" value="PDZ_canonical"/>
    <property type="match status" value="1"/>
</dbReference>
<feature type="compositionally biased region" description="Gly residues" evidence="2">
    <location>
        <begin position="1382"/>
        <end position="1396"/>
    </location>
</feature>
<dbReference type="GO" id="GO:0005886">
    <property type="term" value="C:plasma membrane"/>
    <property type="evidence" value="ECO:0007669"/>
    <property type="project" value="TreeGrafter"/>
</dbReference>
<feature type="coiled-coil region" evidence="1">
    <location>
        <begin position="748"/>
        <end position="775"/>
    </location>
</feature>